<dbReference type="EMBL" id="CP060203">
    <property type="protein sequence ID" value="QNS40207.1"/>
    <property type="molecule type" value="Genomic_DNA"/>
</dbReference>
<dbReference type="KEGG" id="cmaq:H0S70_07280"/>
<name>A0A7H1DT99_9FLAO</name>
<dbReference type="AlphaFoldDB" id="A0A7H1DT99"/>
<proteinExistence type="predicted"/>
<dbReference type="Proteomes" id="UP000516438">
    <property type="component" value="Chromosome"/>
</dbReference>
<evidence type="ECO:0000313" key="2">
    <source>
        <dbReference type="Proteomes" id="UP000516438"/>
    </source>
</evidence>
<sequence>MFQILNILTLESEYFTTLSGIIRKYNFTESTVRNKWAKEKKQNPDDVVIIIGNYRINKVKIQ</sequence>
<organism evidence="1 2">
    <name type="scientific">Chryseobacterium manosquense</name>
    <dbReference type="NCBI Taxonomy" id="2754694"/>
    <lineage>
        <taxon>Bacteria</taxon>
        <taxon>Pseudomonadati</taxon>
        <taxon>Bacteroidota</taxon>
        <taxon>Flavobacteriia</taxon>
        <taxon>Flavobacteriales</taxon>
        <taxon>Weeksellaceae</taxon>
        <taxon>Chryseobacterium group</taxon>
        <taxon>Chryseobacterium</taxon>
    </lineage>
</organism>
<reference evidence="1 2" key="1">
    <citation type="submission" date="2020-07" db="EMBL/GenBank/DDBJ databases">
        <title>Complete genome and description of Chryseobacterium manosquense strain Marseille-Q2069 sp. nov.</title>
        <authorList>
            <person name="Boxberger M."/>
        </authorList>
    </citation>
    <scope>NUCLEOTIDE SEQUENCE [LARGE SCALE GENOMIC DNA]</scope>
    <source>
        <strain evidence="1 2">Marseille-Q2069</strain>
    </source>
</reference>
<protein>
    <submittedName>
        <fullName evidence="1">Uncharacterized protein</fullName>
    </submittedName>
</protein>
<keyword evidence="2" id="KW-1185">Reference proteome</keyword>
<accession>A0A7H1DT99</accession>
<evidence type="ECO:0000313" key="1">
    <source>
        <dbReference type="EMBL" id="QNS40207.1"/>
    </source>
</evidence>
<gene>
    <name evidence="1" type="ORF">H0S70_07280</name>
</gene>
<dbReference type="RefSeq" id="WP_188320332.1">
    <property type="nucleotide sequence ID" value="NZ_CP060203.1"/>
</dbReference>